<name>A0AAN9PSE0_CLITE</name>
<evidence type="ECO:0000259" key="2">
    <source>
        <dbReference type="Pfam" id="PF26130"/>
    </source>
</evidence>
<accession>A0AAN9PSE0</accession>
<evidence type="ECO:0000256" key="1">
    <source>
        <dbReference type="SAM" id="MobiDB-lite"/>
    </source>
</evidence>
<proteinExistence type="predicted"/>
<comment type="caution">
    <text evidence="3">The sequence shown here is derived from an EMBL/GenBank/DDBJ whole genome shotgun (WGS) entry which is preliminary data.</text>
</comment>
<keyword evidence="4" id="KW-1185">Reference proteome</keyword>
<evidence type="ECO:0000313" key="3">
    <source>
        <dbReference type="EMBL" id="KAK7308796.1"/>
    </source>
</evidence>
<evidence type="ECO:0000313" key="4">
    <source>
        <dbReference type="Proteomes" id="UP001359559"/>
    </source>
</evidence>
<dbReference type="AlphaFoldDB" id="A0AAN9PSE0"/>
<gene>
    <name evidence="3" type="ORF">RJT34_05040</name>
</gene>
<feature type="domain" description="PB1-like" evidence="2">
    <location>
        <begin position="40"/>
        <end position="107"/>
    </location>
</feature>
<dbReference type="EMBL" id="JAYKXN010000002">
    <property type="protein sequence ID" value="KAK7308796.1"/>
    <property type="molecule type" value="Genomic_DNA"/>
</dbReference>
<feature type="compositionally biased region" description="Polar residues" evidence="1">
    <location>
        <begin position="192"/>
        <end position="202"/>
    </location>
</feature>
<protein>
    <recommendedName>
        <fullName evidence="2">PB1-like domain-containing protein</fullName>
    </recommendedName>
</protein>
<dbReference type="InterPro" id="IPR058594">
    <property type="entry name" value="PB1-like_dom_pln"/>
</dbReference>
<reference evidence="3 4" key="1">
    <citation type="submission" date="2024-01" db="EMBL/GenBank/DDBJ databases">
        <title>The genomes of 5 underutilized Papilionoideae crops provide insights into root nodulation and disease resistance.</title>
        <authorList>
            <person name="Yuan L."/>
        </authorList>
    </citation>
    <scope>NUCLEOTIDE SEQUENCE [LARGE SCALE GENOMIC DNA]</scope>
    <source>
        <strain evidence="3">LY-2023</strain>
        <tissue evidence="3">Leaf</tissue>
    </source>
</reference>
<dbReference type="Pfam" id="PF26130">
    <property type="entry name" value="PB1-like"/>
    <property type="match status" value="1"/>
</dbReference>
<feature type="region of interest" description="Disordered" evidence="1">
    <location>
        <begin position="192"/>
        <end position="219"/>
    </location>
</feature>
<organism evidence="3 4">
    <name type="scientific">Clitoria ternatea</name>
    <name type="common">Butterfly pea</name>
    <dbReference type="NCBI Taxonomy" id="43366"/>
    <lineage>
        <taxon>Eukaryota</taxon>
        <taxon>Viridiplantae</taxon>
        <taxon>Streptophyta</taxon>
        <taxon>Embryophyta</taxon>
        <taxon>Tracheophyta</taxon>
        <taxon>Spermatophyta</taxon>
        <taxon>Magnoliopsida</taxon>
        <taxon>eudicotyledons</taxon>
        <taxon>Gunneridae</taxon>
        <taxon>Pentapetalae</taxon>
        <taxon>rosids</taxon>
        <taxon>fabids</taxon>
        <taxon>Fabales</taxon>
        <taxon>Fabaceae</taxon>
        <taxon>Papilionoideae</taxon>
        <taxon>50 kb inversion clade</taxon>
        <taxon>NPAAA clade</taxon>
        <taxon>indigoferoid/millettioid clade</taxon>
        <taxon>Phaseoleae</taxon>
        <taxon>Clitoria</taxon>
    </lineage>
</organism>
<sequence length="219" mass="24818">MVTKVQAKRSSDEIAREFLGCIVLFDSDESSFQVTDFSWGSFVEEDRKKLVYSGTNSEWDIDEDMWSYFEVMGIVKDMGYVNVEELWYKIGGKEFNVGLKQLVDDKVLALDVLEVVLDLTRPEKINDLDVDVDEQHDEGGTPAYRPLLNCIAYMSNLQSLTQARGQMIQSGYRPQGYPVWIPVLRTKGQLSLPRSQSVSQDNDPVGKHVDPVSPKVKSL</sequence>
<dbReference type="Proteomes" id="UP001359559">
    <property type="component" value="Unassembled WGS sequence"/>
</dbReference>